<dbReference type="Proteomes" id="UP000315369">
    <property type="component" value="Unassembled WGS sequence"/>
</dbReference>
<proteinExistence type="predicted"/>
<dbReference type="OrthoDB" id="5519969at2"/>
<reference evidence="3 4" key="1">
    <citation type="submission" date="2019-06" db="EMBL/GenBank/DDBJ databases">
        <authorList>
            <person name="Livingstone P."/>
            <person name="Whitworth D."/>
        </authorList>
    </citation>
    <scope>NUCLEOTIDE SEQUENCE [LARGE SCALE GENOMIC DNA]</scope>
    <source>
        <strain evidence="3 4">AM401</strain>
    </source>
</reference>
<feature type="signal peptide" evidence="2">
    <location>
        <begin position="1"/>
        <end position="30"/>
    </location>
</feature>
<gene>
    <name evidence="3" type="ORF">FJV41_11990</name>
</gene>
<protein>
    <recommendedName>
        <fullName evidence="5">Outer membrane protein beta-barrel domain-containing protein</fullName>
    </recommendedName>
</protein>
<evidence type="ECO:0000313" key="4">
    <source>
        <dbReference type="Proteomes" id="UP000315369"/>
    </source>
</evidence>
<keyword evidence="4" id="KW-1185">Reference proteome</keyword>
<dbReference type="RefSeq" id="WP_141642591.1">
    <property type="nucleotide sequence ID" value="NZ_VIFM01000037.1"/>
</dbReference>
<organism evidence="3 4">
    <name type="scientific">Myxococcus llanfairpwllgwyngyllgogerychwyrndrobwllllantysiliogogogochensis</name>
    <dbReference type="NCBI Taxonomy" id="2590453"/>
    <lineage>
        <taxon>Bacteria</taxon>
        <taxon>Pseudomonadati</taxon>
        <taxon>Myxococcota</taxon>
        <taxon>Myxococcia</taxon>
        <taxon>Myxococcales</taxon>
        <taxon>Cystobacterineae</taxon>
        <taxon>Myxococcaceae</taxon>
        <taxon>Myxococcus</taxon>
    </lineage>
</organism>
<accession>A0A540X371</accession>
<evidence type="ECO:0000313" key="3">
    <source>
        <dbReference type="EMBL" id="TQF15708.1"/>
    </source>
</evidence>
<evidence type="ECO:0000256" key="2">
    <source>
        <dbReference type="SAM" id="SignalP"/>
    </source>
</evidence>
<dbReference type="EMBL" id="VIFM01000037">
    <property type="protein sequence ID" value="TQF15708.1"/>
    <property type="molecule type" value="Genomic_DNA"/>
</dbReference>
<feature type="region of interest" description="Disordered" evidence="1">
    <location>
        <begin position="39"/>
        <end position="61"/>
    </location>
</feature>
<dbReference type="AlphaFoldDB" id="A0A540X371"/>
<feature type="chain" id="PRO_5022232581" description="Outer membrane protein beta-barrel domain-containing protein" evidence="2">
    <location>
        <begin position="31"/>
        <end position="218"/>
    </location>
</feature>
<sequence length="218" mass="22807">MGGGLSWKGKVGVGGLFAALAAFAPGSAEADAGDLALGHHHKEKHDKKKKGEAAGTGGSGAAAMMGPRVGGHVAAVIPFLSVTDEDTSVIFGDFFDLGLAPGITLHLNERWALDFEFIAYSRWRFEDGGRPASVSTSIVLDPGVIYDFGQFKGGLRLAMQVGAGVPFNMGVVPIIIKGFPITEHLKWFVELDLPFFVTGAPGDGGFSFSPQIQTGIAF</sequence>
<evidence type="ECO:0000256" key="1">
    <source>
        <dbReference type="SAM" id="MobiDB-lite"/>
    </source>
</evidence>
<comment type="caution">
    <text evidence="3">The sequence shown here is derived from an EMBL/GenBank/DDBJ whole genome shotgun (WGS) entry which is preliminary data.</text>
</comment>
<feature type="compositionally biased region" description="Basic residues" evidence="1">
    <location>
        <begin position="39"/>
        <end position="50"/>
    </location>
</feature>
<keyword evidence="2" id="KW-0732">Signal</keyword>
<name>A0A540X371_9BACT</name>
<evidence type="ECO:0008006" key="5">
    <source>
        <dbReference type="Google" id="ProtNLM"/>
    </source>
</evidence>